<dbReference type="Proteomes" id="UP001301958">
    <property type="component" value="Unassembled WGS sequence"/>
</dbReference>
<protein>
    <submittedName>
        <fullName evidence="2">Uncharacterized protein</fullName>
    </submittedName>
</protein>
<keyword evidence="1" id="KW-1133">Transmembrane helix</keyword>
<proteinExistence type="predicted"/>
<dbReference type="AlphaFoldDB" id="A0AAN7BW34"/>
<dbReference type="EMBL" id="MU865297">
    <property type="protein sequence ID" value="KAK4230640.1"/>
    <property type="molecule type" value="Genomic_DNA"/>
</dbReference>
<name>A0AAN7BW34_9PEZI</name>
<keyword evidence="3" id="KW-1185">Reference proteome</keyword>
<organism evidence="2 3">
    <name type="scientific">Podospora fimiseda</name>
    <dbReference type="NCBI Taxonomy" id="252190"/>
    <lineage>
        <taxon>Eukaryota</taxon>
        <taxon>Fungi</taxon>
        <taxon>Dikarya</taxon>
        <taxon>Ascomycota</taxon>
        <taxon>Pezizomycotina</taxon>
        <taxon>Sordariomycetes</taxon>
        <taxon>Sordariomycetidae</taxon>
        <taxon>Sordariales</taxon>
        <taxon>Podosporaceae</taxon>
        <taxon>Podospora</taxon>
    </lineage>
</organism>
<feature type="transmembrane region" description="Helical" evidence="1">
    <location>
        <begin position="31"/>
        <end position="59"/>
    </location>
</feature>
<evidence type="ECO:0000256" key="1">
    <source>
        <dbReference type="SAM" id="Phobius"/>
    </source>
</evidence>
<keyword evidence="1" id="KW-0812">Transmembrane</keyword>
<comment type="caution">
    <text evidence="2">The sequence shown here is derived from an EMBL/GenBank/DDBJ whole genome shotgun (WGS) entry which is preliminary data.</text>
</comment>
<reference evidence="2" key="1">
    <citation type="journal article" date="2023" name="Mol. Phylogenet. Evol.">
        <title>Genome-scale phylogeny and comparative genomics of the fungal order Sordariales.</title>
        <authorList>
            <person name="Hensen N."/>
            <person name="Bonometti L."/>
            <person name="Westerberg I."/>
            <person name="Brannstrom I.O."/>
            <person name="Guillou S."/>
            <person name="Cros-Aarteil S."/>
            <person name="Calhoun S."/>
            <person name="Haridas S."/>
            <person name="Kuo A."/>
            <person name="Mondo S."/>
            <person name="Pangilinan J."/>
            <person name="Riley R."/>
            <person name="LaButti K."/>
            <person name="Andreopoulos B."/>
            <person name="Lipzen A."/>
            <person name="Chen C."/>
            <person name="Yan M."/>
            <person name="Daum C."/>
            <person name="Ng V."/>
            <person name="Clum A."/>
            <person name="Steindorff A."/>
            <person name="Ohm R.A."/>
            <person name="Martin F."/>
            <person name="Silar P."/>
            <person name="Natvig D.O."/>
            <person name="Lalanne C."/>
            <person name="Gautier V."/>
            <person name="Ament-Velasquez S.L."/>
            <person name="Kruys A."/>
            <person name="Hutchinson M.I."/>
            <person name="Powell A.J."/>
            <person name="Barry K."/>
            <person name="Miller A.N."/>
            <person name="Grigoriev I.V."/>
            <person name="Debuchy R."/>
            <person name="Gladieux P."/>
            <person name="Hiltunen Thoren M."/>
            <person name="Johannesson H."/>
        </authorList>
    </citation>
    <scope>NUCLEOTIDE SEQUENCE</scope>
    <source>
        <strain evidence="2">CBS 990.96</strain>
    </source>
</reference>
<keyword evidence="1" id="KW-0472">Membrane</keyword>
<evidence type="ECO:0000313" key="3">
    <source>
        <dbReference type="Proteomes" id="UP001301958"/>
    </source>
</evidence>
<sequence>MRHIRDRHVLGRLELGGGLHRMSRKEWENGIHWQALMFDLFFFFFEFYLFYFYFFGLLLMFKTKEIFMGCIYHSLTSPYGMTVFFLLVFVLFSCWINPRMEGTLIHCNVFYLYTHSGKTFEG</sequence>
<evidence type="ECO:0000313" key="2">
    <source>
        <dbReference type="EMBL" id="KAK4230640.1"/>
    </source>
</evidence>
<accession>A0AAN7BW34</accession>
<feature type="transmembrane region" description="Helical" evidence="1">
    <location>
        <begin position="79"/>
        <end position="96"/>
    </location>
</feature>
<gene>
    <name evidence="2" type="ORF">QBC38DRAFT_19788</name>
</gene>
<reference evidence="2" key="2">
    <citation type="submission" date="2023-05" db="EMBL/GenBank/DDBJ databases">
        <authorList>
            <consortium name="Lawrence Berkeley National Laboratory"/>
            <person name="Steindorff A."/>
            <person name="Hensen N."/>
            <person name="Bonometti L."/>
            <person name="Westerberg I."/>
            <person name="Brannstrom I.O."/>
            <person name="Guillou S."/>
            <person name="Cros-Aarteil S."/>
            <person name="Calhoun S."/>
            <person name="Haridas S."/>
            <person name="Kuo A."/>
            <person name="Mondo S."/>
            <person name="Pangilinan J."/>
            <person name="Riley R."/>
            <person name="Labutti K."/>
            <person name="Andreopoulos B."/>
            <person name="Lipzen A."/>
            <person name="Chen C."/>
            <person name="Yanf M."/>
            <person name="Daum C."/>
            <person name="Ng V."/>
            <person name="Clum A."/>
            <person name="Ohm R."/>
            <person name="Martin F."/>
            <person name="Silar P."/>
            <person name="Natvig D."/>
            <person name="Lalanne C."/>
            <person name="Gautier V."/>
            <person name="Ament-Velasquez S.L."/>
            <person name="Kruys A."/>
            <person name="Hutchinson M.I."/>
            <person name="Powell A.J."/>
            <person name="Barry K."/>
            <person name="Miller A.N."/>
            <person name="Grigoriev I.V."/>
            <person name="Debuchy R."/>
            <person name="Gladieux P."/>
            <person name="Thoren M.H."/>
            <person name="Johannesson H."/>
        </authorList>
    </citation>
    <scope>NUCLEOTIDE SEQUENCE</scope>
    <source>
        <strain evidence="2">CBS 990.96</strain>
    </source>
</reference>